<evidence type="ECO:0000256" key="13">
    <source>
        <dbReference type="ARBA" id="ARBA00023136"/>
    </source>
</evidence>
<dbReference type="Proteomes" id="UP000001075">
    <property type="component" value="Unassembled WGS sequence"/>
</dbReference>
<feature type="compositionally biased region" description="Polar residues" evidence="18">
    <location>
        <begin position="1272"/>
        <end position="1284"/>
    </location>
</feature>
<dbReference type="SUPFAM" id="SSF103657">
    <property type="entry name" value="BAR/IMD domain-like"/>
    <property type="match status" value="1"/>
</dbReference>
<dbReference type="eggNOG" id="ENOG502QRG4">
    <property type="taxonomic scope" value="Eukaryota"/>
</dbReference>
<dbReference type="EMBL" id="JH000251">
    <property type="protein sequence ID" value="EGW04122.1"/>
    <property type="molecule type" value="Genomic_DNA"/>
</dbReference>
<keyword evidence="9" id="KW-0967">Endosome</keyword>
<feature type="compositionally biased region" description="Gly residues" evidence="18">
    <location>
        <begin position="1201"/>
        <end position="1211"/>
    </location>
</feature>
<keyword evidence="10" id="KW-0256">Endoplasmic reticulum</keyword>
<organism evidence="20 21">
    <name type="scientific">Cricetulus griseus</name>
    <name type="common">Chinese hamster</name>
    <name type="synonym">Cricetulus barabensis griseus</name>
    <dbReference type="NCBI Taxonomy" id="10029"/>
    <lineage>
        <taxon>Eukaryota</taxon>
        <taxon>Metazoa</taxon>
        <taxon>Chordata</taxon>
        <taxon>Craniata</taxon>
        <taxon>Vertebrata</taxon>
        <taxon>Euteleostomi</taxon>
        <taxon>Mammalia</taxon>
        <taxon>Eutheria</taxon>
        <taxon>Euarchontoglires</taxon>
        <taxon>Glires</taxon>
        <taxon>Rodentia</taxon>
        <taxon>Myomorpha</taxon>
        <taxon>Muroidea</taxon>
        <taxon>Cricetidae</taxon>
        <taxon>Cricetinae</taxon>
        <taxon>Cricetulus</taxon>
    </lineage>
</organism>
<evidence type="ECO:0000256" key="9">
    <source>
        <dbReference type="ARBA" id="ARBA00022753"/>
    </source>
</evidence>
<dbReference type="STRING" id="10029.G3HAF8"/>
<evidence type="ECO:0000256" key="8">
    <source>
        <dbReference type="ARBA" id="ARBA00022737"/>
    </source>
</evidence>
<feature type="compositionally biased region" description="Low complexity" evidence="18">
    <location>
        <begin position="1113"/>
        <end position="1124"/>
    </location>
</feature>
<keyword evidence="14" id="KW-0009">Actin-binding</keyword>
<protein>
    <recommendedName>
        <fullName evidence="5">Protein VAC14 homolog</fullName>
    </recommendedName>
</protein>
<evidence type="ECO:0000256" key="17">
    <source>
        <dbReference type="ARBA" id="ARBA00061293"/>
    </source>
</evidence>
<feature type="domain" description="IMD" evidence="19">
    <location>
        <begin position="795"/>
        <end position="1046"/>
    </location>
</feature>
<feature type="region of interest" description="Disordered" evidence="18">
    <location>
        <begin position="1356"/>
        <end position="1391"/>
    </location>
</feature>
<dbReference type="GlyGen" id="G3HAF8">
    <property type="glycosylation" value="3 sites"/>
</dbReference>
<feature type="compositionally biased region" description="Basic and acidic residues" evidence="18">
    <location>
        <begin position="1189"/>
        <end position="1198"/>
    </location>
</feature>
<evidence type="ECO:0000256" key="11">
    <source>
        <dbReference type="ARBA" id="ARBA00022848"/>
    </source>
</evidence>
<dbReference type="FunFam" id="1.25.10.10:FF:000631">
    <property type="entry name" value="Vac14, PIKFYVE complex component"/>
    <property type="match status" value="1"/>
</dbReference>
<dbReference type="InterPro" id="IPR021841">
    <property type="entry name" value="VAC14_Fig4p-bd"/>
</dbReference>
<dbReference type="InterPro" id="IPR027267">
    <property type="entry name" value="AH/BAR_dom_sf"/>
</dbReference>
<evidence type="ECO:0000256" key="10">
    <source>
        <dbReference type="ARBA" id="ARBA00022824"/>
    </source>
</evidence>
<evidence type="ECO:0000256" key="3">
    <source>
        <dbReference type="ARBA" id="ARBA00004608"/>
    </source>
</evidence>
<dbReference type="PANTHER" id="PTHR15708">
    <property type="entry name" value="ACTIN BUNDLING/MISSING IN METASTASIS-RELATED"/>
    <property type="match status" value="1"/>
</dbReference>
<evidence type="ECO:0000256" key="12">
    <source>
        <dbReference type="ARBA" id="ARBA00023054"/>
    </source>
</evidence>
<keyword evidence="13" id="KW-0472">Membrane</keyword>
<keyword evidence="6" id="KW-0963">Cytoplasm</keyword>
<dbReference type="GO" id="GO:0015629">
    <property type="term" value="C:actin cytoskeleton"/>
    <property type="evidence" value="ECO:0007669"/>
    <property type="project" value="TreeGrafter"/>
</dbReference>
<evidence type="ECO:0000256" key="15">
    <source>
        <dbReference type="ARBA" id="ARBA00045654"/>
    </source>
</evidence>
<evidence type="ECO:0000256" key="6">
    <source>
        <dbReference type="ARBA" id="ARBA00022490"/>
    </source>
</evidence>
<feature type="compositionally biased region" description="Basic and acidic residues" evidence="18">
    <location>
        <begin position="466"/>
        <end position="475"/>
    </location>
</feature>
<dbReference type="Gene3D" id="1.20.1270.60">
    <property type="entry name" value="Arfaptin homology (AH) domain/BAR domain"/>
    <property type="match status" value="1"/>
</dbReference>
<dbReference type="SUPFAM" id="SSF48371">
    <property type="entry name" value="ARM repeat"/>
    <property type="match status" value="1"/>
</dbReference>
<evidence type="ECO:0000256" key="5">
    <source>
        <dbReference type="ARBA" id="ARBA00013840"/>
    </source>
</evidence>
<reference evidence="21" key="1">
    <citation type="journal article" date="2011" name="Nat. Biotechnol.">
        <title>The genomic sequence of the Chinese hamster ovary (CHO)-K1 cell line.</title>
        <authorList>
            <person name="Xu X."/>
            <person name="Nagarajan H."/>
            <person name="Lewis N.E."/>
            <person name="Pan S."/>
            <person name="Cai Z."/>
            <person name="Liu X."/>
            <person name="Chen W."/>
            <person name="Xie M."/>
            <person name="Wang W."/>
            <person name="Hammond S."/>
            <person name="Andersen M.R."/>
            <person name="Neff N."/>
            <person name="Passarelli B."/>
            <person name="Koh W."/>
            <person name="Fan H.C."/>
            <person name="Wang J."/>
            <person name="Gui Y."/>
            <person name="Lee K.H."/>
            <person name="Betenbaugh M.J."/>
            <person name="Quake S.R."/>
            <person name="Famili I."/>
            <person name="Palsson B.O."/>
            <person name="Wang J."/>
        </authorList>
    </citation>
    <scope>NUCLEOTIDE SEQUENCE [LARGE SCALE GENOMIC DNA]</scope>
    <source>
        <strain evidence="21">CHO K1 cell line</strain>
    </source>
</reference>
<comment type="function">
    <text evidence="15">Scaffold protein component of the PI(3,5)P2 regulatory complex which regulates both the synthesis and turnover of phosphatidylinositol 3,5-bisphosphate (PtdIns(3,5)P2). Pentamerizes into a star-shaped structure and nucleates the assembly of the complex. The pentamer binds a single copy each of PIKFYVE and FIG4 and coordinates both PIKfyve kinase activity and FIG4 phosphatase activity, being required to maintain normal levels of phosphatidylinositol 3-phosphate (PtdIns(3)P) and phosphatidylinositol 5-phosphate (PtdIns(5)P). Plays a role in the biogenesis of endosome carrier vesicles (ECV) / multivesicular bodies (MVB) transport intermediates from early endosomes.</text>
</comment>
<dbReference type="PANTHER" id="PTHR15708:SF8">
    <property type="entry name" value="PROTEIN MTSS 2"/>
    <property type="match status" value="1"/>
</dbReference>
<comment type="similarity">
    <text evidence="17">Belongs to the MTSS family.</text>
</comment>
<dbReference type="Pfam" id="PF12755">
    <property type="entry name" value="Vac14_Fab1_bd"/>
    <property type="match status" value="1"/>
</dbReference>
<dbReference type="GO" id="GO:0007009">
    <property type="term" value="P:plasma membrane organization"/>
    <property type="evidence" value="ECO:0007669"/>
    <property type="project" value="InterPro"/>
</dbReference>
<feature type="region of interest" description="Disordered" evidence="18">
    <location>
        <begin position="1050"/>
        <end position="1096"/>
    </location>
</feature>
<feature type="compositionally biased region" description="Low complexity" evidence="18">
    <location>
        <begin position="1141"/>
        <end position="1159"/>
    </location>
</feature>
<dbReference type="FunCoup" id="G3HAF8">
    <property type="interactions" value="3077"/>
</dbReference>
<feature type="region of interest" description="Disordered" evidence="18">
    <location>
        <begin position="1490"/>
        <end position="1519"/>
    </location>
</feature>
<dbReference type="InterPro" id="IPR016024">
    <property type="entry name" value="ARM-type_fold"/>
</dbReference>
<feature type="compositionally biased region" description="Low complexity" evidence="18">
    <location>
        <begin position="1258"/>
        <end position="1271"/>
    </location>
</feature>
<evidence type="ECO:0000259" key="19">
    <source>
        <dbReference type="PROSITE" id="PS51338"/>
    </source>
</evidence>
<dbReference type="PaxDb" id="10029-XP_007634509.1"/>
<evidence type="ECO:0000256" key="16">
    <source>
        <dbReference type="ARBA" id="ARBA00047092"/>
    </source>
</evidence>
<feature type="compositionally biased region" description="Polar residues" evidence="18">
    <location>
        <begin position="1160"/>
        <end position="1170"/>
    </location>
</feature>
<comment type="subunit">
    <text evidence="16">Forms pentamers. Component of the PI(3,5)P2 regulatory complex/PAS complex, at least composed of PIKFYVE, FIG4 and VAC14. VAC14 nucleates the assembly of the complex and serves as a scaffold by pentamerizing into a star-shaped structure, which can bind a single copy each of PIKFYVE and FIG4 and coordinates their activities. Interacts with NOS1.</text>
</comment>
<dbReference type="InterPro" id="IPR011989">
    <property type="entry name" value="ARM-like"/>
</dbReference>
<dbReference type="GO" id="GO:0003779">
    <property type="term" value="F:actin binding"/>
    <property type="evidence" value="ECO:0007669"/>
    <property type="project" value="UniProtKB-KW"/>
</dbReference>
<dbReference type="InterPro" id="IPR003124">
    <property type="entry name" value="WH2_dom"/>
</dbReference>
<feature type="region of interest" description="Disordered" evidence="18">
    <location>
        <begin position="310"/>
        <end position="348"/>
    </location>
</feature>
<evidence type="ECO:0000256" key="14">
    <source>
        <dbReference type="ARBA" id="ARBA00023203"/>
    </source>
</evidence>
<dbReference type="GO" id="GO:0009898">
    <property type="term" value="C:cytoplasmic side of plasma membrane"/>
    <property type="evidence" value="ECO:0007669"/>
    <property type="project" value="TreeGrafter"/>
</dbReference>
<dbReference type="GO" id="GO:0005543">
    <property type="term" value="F:phospholipid binding"/>
    <property type="evidence" value="ECO:0007669"/>
    <property type="project" value="TreeGrafter"/>
</dbReference>
<proteinExistence type="inferred from homology"/>
<keyword evidence="7" id="KW-0597">Phosphoprotein</keyword>
<dbReference type="GO" id="GO:0030031">
    <property type="term" value="P:cell projection assembly"/>
    <property type="evidence" value="ECO:0007669"/>
    <property type="project" value="TreeGrafter"/>
</dbReference>
<keyword evidence="12" id="KW-0175">Coiled coil</keyword>
<dbReference type="Pfam" id="PF11916">
    <property type="entry name" value="Vac14_Fig4_bd"/>
    <property type="match status" value="2"/>
</dbReference>
<comment type="similarity">
    <text evidence="4">Belongs to the VAC14 family.</text>
</comment>
<dbReference type="InterPro" id="IPR013606">
    <property type="entry name" value="I-BAR_dom"/>
</dbReference>
<feature type="region of interest" description="Disordered" evidence="18">
    <location>
        <begin position="451"/>
        <end position="482"/>
    </location>
</feature>
<dbReference type="CDD" id="cd22060">
    <property type="entry name" value="WH2_MTSS1"/>
    <property type="match status" value="1"/>
</dbReference>
<evidence type="ECO:0000256" key="1">
    <source>
        <dbReference type="ARBA" id="ARBA00004496"/>
    </source>
</evidence>
<accession>G3HAF8</accession>
<keyword evidence="8" id="KW-0677">Repeat</keyword>
<dbReference type="Pfam" id="PF02205">
    <property type="entry name" value="WH2"/>
    <property type="match status" value="1"/>
</dbReference>
<evidence type="ECO:0000256" key="18">
    <source>
        <dbReference type="SAM" id="MobiDB-lite"/>
    </source>
</evidence>
<dbReference type="PROSITE" id="PS51338">
    <property type="entry name" value="IMD"/>
    <property type="match status" value="1"/>
</dbReference>
<evidence type="ECO:0000256" key="2">
    <source>
        <dbReference type="ARBA" id="ARBA00004524"/>
    </source>
</evidence>
<feature type="region of interest" description="Disordered" evidence="18">
    <location>
        <begin position="1110"/>
        <end position="1234"/>
    </location>
</feature>
<dbReference type="Pfam" id="PF08397">
    <property type="entry name" value="IMD"/>
    <property type="match status" value="1"/>
</dbReference>
<dbReference type="InParanoid" id="G3HAF8"/>
<gene>
    <name evidence="20" type="ORF">I79_007409</name>
</gene>
<dbReference type="GO" id="GO:0010008">
    <property type="term" value="C:endosome membrane"/>
    <property type="evidence" value="ECO:0007669"/>
    <property type="project" value="UniProtKB-SubCell"/>
</dbReference>
<evidence type="ECO:0000313" key="20">
    <source>
        <dbReference type="EMBL" id="EGW04122.1"/>
    </source>
</evidence>
<dbReference type="FunFam" id="1.20.1270.60:FF:000010">
    <property type="entry name" value="Metastasis suppressor 1, isoform CRA_e"/>
    <property type="match status" value="1"/>
</dbReference>
<feature type="region of interest" description="Disordered" evidence="18">
    <location>
        <begin position="1249"/>
        <end position="1314"/>
    </location>
</feature>
<evidence type="ECO:0000313" key="21">
    <source>
        <dbReference type="Proteomes" id="UP000001075"/>
    </source>
</evidence>
<evidence type="ECO:0000256" key="7">
    <source>
        <dbReference type="ARBA" id="ARBA00022553"/>
    </source>
</evidence>
<dbReference type="CDD" id="cd07643">
    <property type="entry name" value="I-BAR_IMD_MIM"/>
    <property type="match status" value="1"/>
</dbReference>
<keyword evidence="11" id="KW-0492">Microsome</keyword>
<evidence type="ECO:0000256" key="4">
    <source>
        <dbReference type="ARBA" id="ARBA00010225"/>
    </source>
</evidence>
<dbReference type="Gene3D" id="1.25.10.10">
    <property type="entry name" value="Leucine-rich Repeat Variant"/>
    <property type="match status" value="2"/>
</dbReference>
<dbReference type="InterPro" id="IPR030127">
    <property type="entry name" value="MTSS1/MTSS2"/>
</dbReference>
<feature type="compositionally biased region" description="Low complexity" evidence="18">
    <location>
        <begin position="1050"/>
        <end position="1079"/>
    </location>
</feature>
<sequence>MNPEKDFAPLTPNIVRALNDKLYEKRKVAALEIEKLVRDFVAQNNTMQIKHVIQTLSQEFALSQHPHSRKGGLIGLAACSIALGKDSGLYLKELIEPVLTCFNDADSRLRYYACEALYNIVKVARGAVLPHFNVLFDGLSKDIVTESNKFDLVGFIPLLRERIYSNNQYARQFIISWILVLVSVPDINLLDYLPEILDGLFQILGDNGKEIRKMCEVVLGEFLKEIKKNPSSVKFAEMANILVIHCQTTDDLIQLTAMCWMREFIQLAGRVMLPYSSGILTAVLPCLAYDDRKKSIKEVANVCNQSLMKLVTPEDDEPDEPKPVAQRQTEPNPEDSLPKQEGTANGVPGGSCDSSFGSGISVFTSASTDRAPVTLHLDGIVQVLNCHLSDTAIGMMTRIAVLKWLYHLYIKTPRKMFRHTDSLFPILLQTLSDESDEVVLKDLEVLAEIASSPAGQTDDPGTPDGPDFRVSHSELRVPSSSRANLLNPPSTKGLECSPSTPTMNSYFYKFMINLLQTFSSERKLLEARGPFIIRQLCLLLNAENIFHSMADILLREEDLKFASTMVHTLNTILLTSTELFQLRNQLKDLKTLESQNLFCCLYRSWCHNPVTTVSLCFLTQNYRHAYDLIQKLRDSICREPMGGSCLMSNTQAECAEAALAGLAQILAPPHMQRLLPKAGNTSNNVVEKPEAALACNHLLASVATRPLAPWQQGAQGSSSSTVPSQLKDQLLQVADLRLQLLDVKNNPYLIKALYGLLMLLPQSSAFQLLSHRLQCVPNPELLQTEDSLKAAPKSQKGDSPSIDYTELLQHFEKVQKQHLESSYPIWEDFNSKAAKLHSQLRTTVLAAVAFLDAFQKVADMATNTRGATRDIGSALTRMCMRHRSIETKLRQFTNALLESLINPLQERIEDWKKSANQLDKDHAKEYKRARHEIKKKSSDTLKLQKKARKGKGDLQPQLDSALQDVNDMYLLLEETEKQAVRRALIEERGRFCTFITFLQPVVNGELTMLGEITHLQGIIDDLVVLTAEPHKLPPASEQVIKDLKGSDYSWSYQTPPSSPSSSSSRKSSMCGAPSSSSSAKGGGAPWPGGAQTYSPSSTCRYRSLAQPATTRLSSVSSHDSGFVSQDATYSKPPSPMPSDITSQKSSSSASSEASETCQSVSECSSPTSDWTKAGPHEQPSATTLQRRKDRVELLRDTEPGPAGGSTVGSGGEEVPRPRMSPATIAAKHGEEVSPAASDLAMVLTRGLSLEHQKSSRDSLQYSSGYSTQTTTPSCSEDTIPSQGSDYDCYSVNGDADSEGPPEFDKSSTIPRNSNIAQNYRRLIQTKRPASTAGLPTAGLPTAMGLPSGAPPGVATIRRTPSTKPTVRRALSSAGPIPIRPPIVPVKTPTVPDSPGYVGPTRAGSEECVFYTDEVASPLAPDLAKASPKRLSLPNTAWGSPSPEAASYSGAGVGLAAEDDEEQQLAANRHSLVEKLGELVAGAHALGEGQFPFPTALSATPSEETPTPPPAATSDPPAEDMLVAIRRGVRLRRTVTNDRSAPRIL</sequence>
<name>G3HAF8_CRIGR</name>
<comment type="subcellular location">
    <subcellularLocation>
        <location evidence="1">Cytoplasm</location>
    </subcellularLocation>
    <subcellularLocation>
        <location evidence="3">Endosome membrane</location>
    </subcellularLocation>
    <subcellularLocation>
        <location evidence="2">Microsome membrane</location>
    </subcellularLocation>
</comment>